<comment type="caution">
    <text evidence="5">The sequence shown here is derived from an EMBL/GenBank/DDBJ whole genome shotgun (WGS) entry which is preliminary data.</text>
</comment>
<evidence type="ECO:0000256" key="3">
    <source>
        <dbReference type="ARBA" id="ARBA00023163"/>
    </source>
</evidence>
<dbReference type="PROSITE" id="PS51118">
    <property type="entry name" value="HTH_HXLR"/>
    <property type="match status" value="1"/>
</dbReference>
<name>A0ABR6EZD3_9SPHI</name>
<organism evidence="5 6">
    <name type="scientific">Pedobacter gandavensis</name>
    <dbReference type="NCBI Taxonomy" id="2679963"/>
    <lineage>
        <taxon>Bacteria</taxon>
        <taxon>Pseudomonadati</taxon>
        <taxon>Bacteroidota</taxon>
        <taxon>Sphingobacteriia</taxon>
        <taxon>Sphingobacteriales</taxon>
        <taxon>Sphingobacteriaceae</taxon>
        <taxon>Pedobacter</taxon>
    </lineage>
</organism>
<evidence type="ECO:0000313" key="6">
    <source>
        <dbReference type="Proteomes" id="UP000636110"/>
    </source>
</evidence>
<dbReference type="PANTHER" id="PTHR33204">
    <property type="entry name" value="TRANSCRIPTIONAL REGULATOR, MARR FAMILY"/>
    <property type="match status" value="1"/>
</dbReference>
<dbReference type="SUPFAM" id="SSF46785">
    <property type="entry name" value="Winged helix' DNA-binding domain"/>
    <property type="match status" value="1"/>
</dbReference>
<evidence type="ECO:0000256" key="2">
    <source>
        <dbReference type="ARBA" id="ARBA00023125"/>
    </source>
</evidence>
<evidence type="ECO:0000256" key="1">
    <source>
        <dbReference type="ARBA" id="ARBA00023015"/>
    </source>
</evidence>
<dbReference type="InterPro" id="IPR036388">
    <property type="entry name" value="WH-like_DNA-bd_sf"/>
</dbReference>
<dbReference type="InterPro" id="IPR036390">
    <property type="entry name" value="WH_DNA-bd_sf"/>
</dbReference>
<keyword evidence="3" id="KW-0804">Transcription</keyword>
<dbReference type="Pfam" id="PF01638">
    <property type="entry name" value="HxlR"/>
    <property type="match status" value="1"/>
</dbReference>
<dbReference type="Proteomes" id="UP000636110">
    <property type="component" value="Unassembled WGS sequence"/>
</dbReference>
<dbReference type="Gene3D" id="1.10.10.10">
    <property type="entry name" value="Winged helix-like DNA-binding domain superfamily/Winged helix DNA-binding domain"/>
    <property type="match status" value="1"/>
</dbReference>
<accession>A0ABR6EZD3</accession>
<feature type="domain" description="HTH hxlR-type" evidence="4">
    <location>
        <begin position="45"/>
        <end position="140"/>
    </location>
</feature>
<evidence type="ECO:0000259" key="4">
    <source>
        <dbReference type="PROSITE" id="PS51118"/>
    </source>
</evidence>
<protein>
    <submittedName>
        <fullName evidence="5">Transcriptional regulator</fullName>
    </submittedName>
</protein>
<sequence length="140" mass="16315">MADGKIFYPNLQRINQKRRHLQSCKPMRKTTSTNYENEQVLHEFCDAAFTLSVLSGRWKLSILVQLMAQDLRFSALKLMLPEITERILALQLKKLELDGLIEKIQTREKNNLPVYHLSAKGNSLEPVIRSLEKWGEKYKS</sequence>
<gene>
    <name evidence="5" type="ORF">GM920_17100</name>
</gene>
<keyword evidence="2" id="KW-0238">DNA-binding</keyword>
<proteinExistence type="predicted"/>
<dbReference type="InterPro" id="IPR002577">
    <property type="entry name" value="HTH_HxlR"/>
</dbReference>
<keyword evidence="6" id="KW-1185">Reference proteome</keyword>
<dbReference type="EMBL" id="WNXC01000006">
    <property type="protein sequence ID" value="MBB2150619.1"/>
    <property type="molecule type" value="Genomic_DNA"/>
</dbReference>
<keyword evidence="1" id="KW-0805">Transcription regulation</keyword>
<dbReference type="PANTHER" id="PTHR33204:SF29">
    <property type="entry name" value="TRANSCRIPTIONAL REGULATOR"/>
    <property type="match status" value="1"/>
</dbReference>
<reference evidence="5 6" key="1">
    <citation type="submission" date="2019-11" db="EMBL/GenBank/DDBJ databases">
        <title>Description of Pedobacter sp. LMG 31462T.</title>
        <authorList>
            <person name="Carlier A."/>
            <person name="Qi S."/>
            <person name="Vandamme P."/>
        </authorList>
    </citation>
    <scope>NUCLEOTIDE SEQUENCE [LARGE SCALE GENOMIC DNA]</scope>
    <source>
        <strain evidence="5 6">LMG 31462</strain>
    </source>
</reference>
<evidence type="ECO:0000313" key="5">
    <source>
        <dbReference type="EMBL" id="MBB2150619.1"/>
    </source>
</evidence>